<keyword evidence="1" id="KW-0472">Membrane</keyword>
<feature type="transmembrane region" description="Helical" evidence="1">
    <location>
        <begin position="49"/>
        <end position="69"/>
    </location>
</feature>
<name>A0A1I4HB57_9RHOB</name>
<evidence type="ECO:0000256" key="1">
    <source>
        <dbReference type="SAM" id="Phobius"/>
    </source>
</evidence>
<dbReference type="GO" id="GO:0006355">
    <property type="term" value="P:regulation of DNA-templated transcription"/>
    <property type="evidence" value="ECO:0007669"/>
    <property type="project" value="InterPro"/>
</dbReference>
<feature type="domain" description="HTH luxR-type" evidence="2">
    <location>
        <begin position="100"/>
        <end position="157"/>
    </location>
</feature>
<sequence>MLMRVRRSRLWLILLIVVQGGCAIFFVSDILLTVIGVRMSPISWQSREFLEIGAAVGLFLGVVLGWVAFRRTLADKHEAEQSLRNVRMAFVDHMDKRFADWGLTPAEHEVALFSVKGLSIQDIADLRNTSEGTVKAQCNAIYRKAGVTGRAQLMSVFLDDLLDSDKEFTGTPPR</sequence>
<evidence type="ECO:0000313" key="4">
    <source>
        <dbReference type="Proteomes" id="UP000199144"/>
    </source>
</evidence>
<evidence type="ECO:0000259" key="2">
    <source>
        <dbReference type="SMART" id="SM00421"/>
    </source>
</evidence>
<keyword evidence="1" id="KW-1133">Transmembrane helix</keyword>
<dbReference type="AlphaFoldDB" id="A0A1I4HB57"/>
<organism evidence="3 4">
    <name type="scientific">Shimia aestuarii</name>
    <dbReference type="NCBI Taxonomy" id="254406"/>
    <lineage>
        <taxon>Bacteria</taxon>
        <taxon>Pseudomonadati</taxon>
        <taxon>Pseudomonadota</taxon>
        <taxon>Alphaproteobacteria</taxon>
        <taxon>Rhodobacterales</taxon>
        <taxon>Roseobacteraceae</taxon>
    </lineage>
</organism>
<dbReference type="EMBL" id="FOTQ01000001">
    <property type="protein sequence ID" value="SFL39519.1"/>
    <property type="molecule type" value="Genomic_DNA"/>
</dbReference>
<keyword evidence="4" id="KW-1185">Reference proteome</keyword>
<dbReference type="InterPro" id="IPR016032">
    <property type="entry name" value="Sig_transdc_resp-reg_C-effctor"/>
</dbReference>
<dbReference type="SMART" id="SM00421">
    <property type="entry name" value="HTH_LUXR"/>
    <property type="match status" value="1"/>
</dbReference>
<dbReference type="GO" id="GO:0003677">
    <property type="term" value="F:DNA binding"/>
    <property type="evidence" value="ECO:0007669"/>
    <property type="project" value="InterPro"/>
</dbReference>
<dbReference type="STRING" id="254406.SAMN04488042_10130"/>
<keyword evidence="1" id="KW-0812">Transmembrane</keyword>
<reference evidence="3 4" key="1">
    <citation type="submission" date="2016-10" db="EMBL/GenBank/DDBJ databases">
        <authorList>
            <person name="de Groot N.N."/>
        </authorList>
    </citation>
    <scope>NUCLEOTIDE SEQUENCE [LARGE SCALE GENOMIC DNA]</scope>
    <source>
        <strain evidence="3 4">DSM 15283</strain>
    </source>
</reference>
<protein>
    <submittedName>
        <fullName evidence="3">Regulatory protein, luxR family</fullName>
    </submittedName>
</protein>
<dbReference type="InterPro" id="IPR000792">
    <property type="entry name" value="Tscrpt_reg_LuxR_C"/>
</dbReference>
<dbReference type="Proteomes" id="UP000199144">
    <property type="component" value="Unassembled WGS sequence"/>
</dbReference>
<gene>
    <name evidence="3" type="ORF">SAMN04488042_10130</name>
</gene>
<proteinExistence type="predicted"/>
<dbReference type="Pfam" id="PF00196">
    <property type="entry name" value="GerE"/>
    <property type="match status" value="1"/>
</dbReference>
<dbReference type="CDD" id="cd06170">
    <property type="entry name" value="LuxR_C_like"/>
    <property type="match status" value="1"/>
</dbReference>
<accession>A0A1I4HB57</accession>
<dbReference type="Gene3D" id="1.10.10.10">
    <property type="entry name" value="Winged helix-like DNA-binding domain superfamily/Winged helix DNA-binding domain"/>
    <property type="match status" value="1"/>
</dbReference>
<feature type="transmembrane region" description="Helical" evidence="1">
    <location>
        <begin position="12"/>
        <end position="37"/>
    </location>
</feature>
<dbReference type="SUPFAM" id="SSF46894">
    <property type="entry name" value="C-terminal effector domain of the bipartite response regulators"/>
    <property type="match status" value="1"/>
</dbReference>
<dbReference type="InterPro" id="IPR036388">
    <property type="entry name" value="WH-like_DNA-bd_sf"/>
</dbReference>
<evidence type="ECO:0000313" key="3">
    <source>
        <dbReference type="EMBL" id="SFL39519.1"/>
    </source>
</evidence>